<comment type="caution">
    <text evidence="5">The sequence shown here is derived from an EMBL/GenBank/DDBJ whole genome shotgun (WGS) entry which is preliminary data.</text>
</comment>
<dbReference type="GO" id="GO:0006430">
    <property type="term" value="P:lysyl-tRNA aminoacylation"/>
    <property type="evidence" value="ECO:0007669"/>
    <property type="project" value="TreeGrafter"/>
</dbReference>
<evidence type="ECO:0000313" key="6">
    <source>
        <dbReference type="Proteomes" id="UP000295515"/>
    </source>
</evidence>
<dbReference type="PANTHER" id="PTHR42918:SF15">
    <property type="entry name" value="LYSINE--TRNA LIGASE, CHLOROPLASTIC_MITOCHONDRIAL"/>
    <property type="match status" value="1"/>
</dbReference>
<dbReference type="GO" id="GO:0000049">
    <property type="term" value="F:tRNA binding"/>
    <property type="evidence" value="ECO:0007669"/>
    <property type="project" value="TreeGrafter"/>
</dbReference>
<accession>A0A4R3YHP7</accession>
<reference evidence="5 6" key="1">
    <citation type="submission" date="2019-03" db="EMBL/GenBank/DDBJ databases">
        <title>Genomic Encyclopedia of Type Strains, Phase IV (KMG-IV): sequencing the most valuable type-strain genomes for metagenomic binning, comparative biology and taxonomic classification.</title>
        <authorList>
            <person name="Goeker M."/>
        </authorList>
    </citation>
    <scope>NUCLEOTIDE SEQUENCE [LARGE SCALE GENOMIC DNA]</scope>
    <source>
        <strain evidence="5 6">DSM 29487</strain>
    </source>
</reference>
<keyword evidence="1" id="KW-0436">Ligase</keyword>
<dbReference type="Pfam" id="PF00152">
    <property type="entry name" value="tRNA-synt_2"/>
    <property type="match status" value="1"/>
</dbReference>
<name>A0A4R3YHP7_9FIRM</name>
<gene>
    <name evidence="5" type="ORF">EDD60_12913</name>
</gene>
<evidence type="ECO:0000259" key="4">
    <source>
        <dbReference type="Pfam" id="PF00152"/>
    </source>
</evidence>
<keyword evidence="3" id="KW-0067">ATP-binding</keyword>
<keyword evidence="5" id="KW-0030">Aminoacyl-tRNA synthetase</keyword>
<dbReference type="EMBL" id="SMCQ01000029">
    <property type="protein sequence ID" value="TCV91746.1"/>
    <property type="molecule type" value="Genomic_DNA"/>
</dbReference>
<evidence type="ECO:0000256" key="3">
    <source>
        <dbReference type="ARBA" id="ARBA00022840"/>
    </source>
</evidence>
<dbReference type="GO" id="GO:0005829">
    <property type="term" value="C:cytosol"/>
    <property type="evidence" value="ECO:0007669"/>
    <property type="project" value="TreeGrafter"/>
</dbReference>
<dbReference type="GO" id="GO:0005524">
    <property type="term" value="F:ATP binding"/>
    <property type="evidence" value="ECO:0007669"/>
    <property type="project" value="InterPro"/>
</dbReference>
<keyword evidence="2" id="KW-0547">Nucleotide-binding</keyword>
<evidence type="ECO:0000256" key="2">
    <source>
        <dbReference type="ARBA" id="ARBA00022741"/>
    </source>
</evidence>
<sequence length="99" mass="11602">MDLDYVEALEYGLPPTGEMGMGIDRLVMLLTGQESIQEVILFSQISREKSRILIRVLLFLYKNSECLIQSVSFFFISIHIYLISKYLDRFDSLYHKDNE</sequence>
<dbReference type="Gene3D" id="3.30.930.10">
    <property type="entry name" value="Bira Bifunctional Protein, Domain 2"/>
    <property type="match status" value="1"/>
</dbReference>
<dbReference type="InterPro" id="IPR045864">
    <property type="entry name" value="aa-tRNA-synth_II/BPL/LPL"/>
</dbReference>
<evidence type="ECO:0000313" key="5">
    <source>
        <dbReference type="EMBL" id="TCV91746.1"/>
    </source>
</evidence>
<dbReference type="PANTHER" id="PTHR42918">
    <property type="entry name" value="LYSYL-TRNA SYNTHETASE"/>
    <property type="match status" value="1"/>
</dbReference>
<dbReference type="SUPFAM" id="SSF55681">
    <property type="entry name" value="Class II aaRS and biotin synthetases"/>
    <property type="match status" value="1"/>
</dbReference>
<dbReference type="GO" id="GO:0140096">
    <property type="term" value="F:catalytic activity, acting on a protein"/>
    <property type="evidence" value="ECO:0007669"/>
    <property type="project" value="UniProtKB-ARBA"/>
</dbReference>
<dbReference type="GO" id="GO:0016740">
    <property type="term" value="F:transferase activity"/>
    <property type="evidence" value="ECO:0007669"/>
    <property type="project" value="UniProtKB-ARBA"/>
</dbReference>
<evidence type="ECO:0000256" key="1">
    <source>
        <dbReference type="ARBA" id="ARBA00022598"/>
    </source>
</evidence>
<dbReference type="InterPro" id="IPR004364">
    <property type="entry name" value="Aa-tRNA-synt_II"/>
</dbReference>
<proteinExistence type="predicted"/>
<dbReference type="AlphaFoldDB" id="A0A4R3YHP7"/>
<protein>
    <submittedName>
        <fullName evidence="5">tRNA synthetase class II (D, K and N)</fullName>
    </submittedName>
</protein>
<dbReference type="Proteomes" id="UP000295515">
    <property type="component" value="Unassembled WGS sequence"/>
</dbReference>
<organism evidence="5 6">
    <name type="scientific">Longibaculum muris</name>
    <dbReference type="NCBI Taxonomy" id="1796628"/>
    <lineage>
        <taxon>Bacteria</taxon>
        <taxon>Bacillati</taxon>
        <taxon>Bacillota</taxon>
        <taxon>Erysipelotrichia</taxon>
        <taxon>Erysipelotrichales</taxon>
        <taxon>Coprobacillaceae</taxon>
        <taxon>Longibaculum</taxon>
    </lineage>
</organism>
<feature type="domain" description="Aminoacyl-tRNA synthetase class II (D/K/N)" evidence="4">
    <location>
        <begin position="4"/>
        <end position="44"/>
    </location>
</feature>
<keyword evidence="6" id="KW-1185">Reference proteome</keyword>
<dbReference type="GO" id="GO:0004824">
    <property type="term" value="F:lysine-tRNA ligase activity"/>
    <property type="evidence" value="ECO:0007669"/>
    <property type="project" value="TreeGrafter"/>
</dbReference>